<feature type="binding site" evidence="7">
    <location>
        <position position="8"/>
    </location>
    <ligand>
        <name>a divalent metal cation</name>
        <dbReference type="ChEBI" id="CHEBI:60240"/>
    </ligand>
</feature>
<keyword evidence="11" id="KW-1185">Reference proteome</keyword>
<evidence type="ECO:0000256" key="8">
    <source>
        <dbReference type="RuleBase" id="RU004395"/>
    </source>
</evidence>
<comment type="catalytic activity">
    <reaction evidence="1 7 8">
        <text>4-CDP-2-C-methyl-D-erythritol 2-phosphate = 2-C-methyl-D-erythritol 2,4-cyclic diphosphate + CMP</text>
        <dbReference type="Rhea" id="RHEA:23864"/>
        <dbReference type="ChEBI" id="CHEBI:57919"/>
        <dbReference type="ChEBI" id="CHEBI:58483"/>
        <dbReference type="ChEBI" id="CHEBI:60377"/>
        <dbReference type="EC" id="4.6.1.12"/>
    </reaction>
</comment>
<comment type="caution">
    <text evidence="10">The sequence shown here is derived from an EMBL/GenBank/DDBJ whole genome shotgun (WGS) entry which is preliminary data.</text>
</comment>
<evidence type="ECO:0000256" key="6">
    <source>
        <dbReference type="ARBA" id="ARBA00023239"/>
    </source>
</evidence>
<dbReference type="EC" id="4.6.1.12" evidence="3 7"/>
<evidence type="ECO:0000256" key="4">
    <source>
        <dbReference type="ARBA" id="ARBA00022723"/>
    </source>
</evidence>
<feature type="binding site" evidence="7">
    <location>
        <position position="139"/>
    </location>
    <ligand>
        <name>4-CDP-2-C-methyl-D-erythritol 2-phosphate</name>
        <dbReference type="ChEBI" id="CHEBI:57919"/>
    </ligand>
</feature>
<sequence length="162" mass="17108">MRVGLGFDVHRFAAGRKLVLGGVAIDSDLGLEGHSDADVVLHALMDALLGALALGDIGMHFPNSDPAYRGADSKELTRRVVAMVQEAGYEVGNADVMVLAETPKIAPYVADMRASMAQLLGCETGQVSVKATTMERMGFVGRKEGVAAQAVVLLQPRKEDGK</sequence>
<dbReference type="PANTHER" id="PTHR43181">
    <property type="entry name" value="2-C-METHYL-D-ERYTHRITOL 2,4-CYCLODIPHOSPHATE SYNTHASE, CHLOROPLASTIC"/>
    <property type="match status" value="1"/>
</dbReference>
<feature type="domain" description="2-C-methyl-D-erythritol 2,4-cyclodiphosphate synthase" evidence="9">
    <location>
        <begin position="1"/>
        <end position="154"/>
    </location>
</feature>
<gene>
    <name evidence="7" type="primary">ispF</name>
    <name evidence="10" type="ORF">J2S03_002245</name>
</gene>
<dbReference type="EMBL" id="JAUSTP010000018">
    <property type="protein sequence ID" value="MDQ0190381.1"/>
    <property type="molecule type" value="Genomic_DNA"/>
</dbReference>
<feature type="binding site" evidence="7">
    <location>
        <position position="142"/>
    </location>
    <ligand>
        <name>4-CDP-2-C-methyl-D-erythritol 2-phosphate</name>
        <dbReference type="ChEBI" id="CHEBI:57919"/>
    </ligand>
</feature>
<proteinExistence type="inferred from homology"/>
<evidence type="ECO:0000256" key="5">
    <source>
        <dbReference type="ARBA" id="ARBA00023229"/>
    </source>
</evidence>
<feature type="site" description="Transition state stabilizer" evidence="7">
    <location>
        <position position="133"/>
    </location>
</feature>
<dbReference type="Gene3D" id="3.30.1330.50">
    <property type="entry name" value="2-C-methyl-D-erythritol 2,4-cyclodiphosphate synthase"/>
    <property type="match status" value="1"/>
</dbReference>
<dbReference type="RefSeq" id="WP_274457424.1">
    <property type="nucleotide sequence ID" value="NZ_CP067097.1"/>
</dbReference>
<dbReference type="CDD" id="cd00554">
    <property type="entry name" value="MECDP_synthase"/>
    <property type="match status" value="1"/>
</dbReference>
<comment type="cofactor">
    <cofactor evidence="7">
        <name>a divalent metal cation</name>
        <dbReference type="ChEBI" id="CHEBI:60240"/>
    </cofactor>
    <text evidence="7">Binds 1 divalent metal cation per subunit.</text>
</comment>
<evidence type="ECO:0000256" key="3">
    <source>
        <dbReference type="ARBA" id="ARBA00012579"/>
    </source>
</evidence>
<dbReference type="InterPro" id="IPR020555">
    <property type="entry name" value="MECDP_synthase_CS"/>
</dbReference>
<dbReference type="Pfam" id="PF02542">
    <property type="entry name" value="YgbB"/>
    <property type="match status" value="1"/>
</dbReference>
<dbReference type="PANTHER" id="PTHR43181:SF1">
    <property type="entry name" value="2-C-METHYL-D-ERYTHRITOL 2,4-CYCLODIPHOSPHATE SYNTHASE, CHLOROPLASTIC"/>
    <property type="match status" value="1"/>
</dbReference>
<evidence type="ECO:0000313" key="11">
    <source>
        <dbReference type="Proteomes" id="UP001232973"/>
    </source>
</evidence>
<dbReference type="Proteomes" id="UP001232973">
    <property type="component" value="Unassembled WGS sequence"/>
</dbReference>
<evidence type="ECO:0000256" key="7">
    <source>
        <dbReference type="HAMAP-Rule" id="MF_00107"/>
    </source>
</evidence>
<keyword evidence="6 7" id="KW-0456">Lyase</keyword>
<comment type="subunit">
    <text evidence="7">Homotrimer.</text>
</comment>
<dbReference type="PROSITE" id="PS01350">
    <property type="entry name" value="ISPF"/>
    <property type="match status" value="1"/>
</dbReference>
<keyword evidence="5 7" id="KW-0414">Isoprene biosynthesis</keyword>
<evidence type="ECO:0000313" key="10">
    <source>
        <dbReference type="EMBL" id="MDQ0190381.1"/>
    </source>
</evidence>
<feature type="binding site" evidence="7">
    <location>
        <begin position="34"/>
        <end position="35"/>
    </location>
    <ligand>
        <name>4-CDP-2-C-methyl-D-erythritol 2-phosphate</name>
        <dbReference type="ChEBI" id="CHEBI:57919"/>
    </ligand>
</feature>
<feature type="binding site" evidence="7">
    <location>
        <begin position="8"/>
        <end position="10"/>
    </location>
    <ligand>
        <name>4-CDP-2-C-methyl-D-erythritol 2-phosphate</name>
        <dbReference type="ChEBI" id="CHEBI:57919"/>
    </ligand>
</feature>
<feature type="binding site" evidence="7">
    <location>
        <position position="10"/>
    </location>
    <ligand>
        <name>a divalent metal cation</name>
        <dbReference type="ChEBI" id="CHEBI:60240"/>
    </ligand>
</feature>
<dbReference type="HAMAP" id="MF_00107">
    <property type="entry name" value="IspF"/>
    <property type="match status" value="1"/>
</dbReference>
<dbReference type="NCBIfam" id="TIGR00151">
    <property type="entry name" value="ispF"/>
    <property type="match status" value="1"/>
</dbReference>
<comment type="pathway">
    <text evidence="2 7">Isoprenoid biosynthesis; isopentenyl diphosphate biosynthesis via DXP pathway; isopentenyl diphosphate from 1-deoxy-D-xylulose 5-phosphate: step 4/6.</text>
</comment>
<feature type="site" description="Transition state stabilizer" evidence="7">
    <location>
        <position position="34"/>
    </location>
</feature>
<keyword evidence="4 7" id="KW-0479">Metal-binding</keyword>
<dbReference type="InterPro" id="IPR036571">
    <property type="entry name" value="MECDP_synthase_sf"/>
</dbReference>
<organism evidence="10 11">
    <name type="scientific">Alicyclobacillus cycloheptanicus</name>
    <dbReference type="NCBI Taxonomy" id="1457"/>
    <lineage>
        <taxon>Bacteria</taxon>
        <taxon>Bacillati</taxon>
        <taxon>Bacillota</taxon>
        <taxon>Bacilli</taxon>
        <taxon>Bacillales</taxon>
        <taxon>Alicyclobacillaceae</taxon>
        <taxon>Alicyclobacillus</taxon>
    </lineage>
</organism>
<dbReference type="SUPFAM" id="SSF69765">
    <property type="entry name" value="IpsF-like"/>
    <property type="match status" value="1"/>
</dbReference>
<reference evidence="10 11" key="1">
    <citation type="submission" date="2023-07" db="EMBL/GenBank/DDBJ databases">
        <title>Genomic Encyclopedia of Type Strains, Phase IV (KMG-IV): sequencing the most valuable type-strain genomes for metagenomic binning, comparative biology and taxonomic classification.</title>
        <authorList>
            <person name="Goeker M."/>
        </authorList>
    </citation>
    <scope>NUCLEOTIDE SEQUENCE [LARGE SCALE GENOMIC DNA]</scope>
    <source>
        <strain evidence="10 11">DSM 4006</strain>
    </source>
</reference>
<evidence type="ECO:0000259" key="9">
    <source>
        <dbReference type="Pfam" id="PF02542"/>
    </source>
</evidence>
<evidence type="ECO:0000256" key="1">
    <source>
        <dbReference type="ARBA" id="ARBA00000200"/>
    </source>
</evidence>
<comment type="similarity">
    <text evidence="7 8">Belongs to the IspF family.</text>
</comment>
<evidence type="ECO:0000256" key="2">
    <source>
        <dbReference type="ARBA" id="ARBA00004709"/>
    </source>
</evidence>
<protein>
    <recommendedName>
        <fullName evidence="3 7">2-C-methyl-D-erythritol 2,4-cyclodiphosphate synthase</fullName>
        <shortName evidence="7">MECDP-synthase</shortName>
        <shortName evidence="7">MECPP-synthase</shortName>
        <shortName evidence="7">MECPS</shortName>
        <ecNumber evidence="3 7">4.6.1.12</ecNumber>
    </recommendedName>
</protein>
<feature type="binding site" evidence="7">
    <location>
        <begin position="132"/>
        <end position="135"/>
    </location>
    <ligand>
        <name>4-CDP-2-C-methyl-D-erythritol 2-phosphate</name>
        <dbReference type="ChEBI" id="CHEBI:57919"/>
    </ligand>
</feature>
<feature type="binding site" evidence="7">
    <location>
        <begin position="56"/>
        <end position="58"/>
    </location>
    <ligand>
        <name>4-CDP-2-C-methyl-D-erythritol 2-phosphate</name>
        <dbReference type="ChEBI" id="CHEBI:57919"/>
    </ligand>
</feature>
<dbReference type="InterPro" id="IPR003526">
    <property type="entry name" value="MECDP_synthase"/>
</dbReference>
<dbReference type="GO" id="GO:0008685">
    <property type="term" value="F:2-C-methyl-D-erythritol 2,4-cyclodiphosphate synthase activity"/>
    <property type="evidence" value="ECO:0007669"/>
    <property type="project" value="UniProtKB-EC"/>
</dbReference>
<name>A0ABT9XKW9_9BACL</name>
<feature type="binding site" evidence="7">
    <location>
        <position position="42"/>
    </location>
    <ligand>
        <name>a divalent metal cation</name>
        <dbReference type="ChEBI" id="CHEBI:60240"/>
    </ligand>
</feature>
<comment type="caution">
    <text evidence="7">Lacks conserved residue(s) required for the propagation of feature annotation.</text>
</comment>
<feature type="binding site" evidence="7">
    <location>
        <begin position="61"/>
        <end position="65"/>
    </location>
    <ligand>
        <name>4-CDP-2-C-methyl-D-erythritol 2-phosphate</name>
        <dbReference type="ChEBI" id="CHEBI:57919"/>
    </ligand>
</feature>
<comment type="function">
    <text evidence="7">Involved in the biosynthesis of isopentenyl diphosphate (IPP) and dimethylallyl diphosphate (DMAPP), two major building blocks of isoprenoid compounds. Catalyzes the conversion of 4-diphosphocytidyl-2-C-methyl-D-erythritol 2-phosphate (CDP-ME2P) to 2-C-methyl-D-erythritol 2,4-cyclodiphosphate (ME-CPP) with a corresponding release of cytidine 5-monophosphate (CMP).</text>
</comment>
<accession>A0ABT9XKW9</accession>